<accession>A0A2W5KK60</accession>
<name>A0A2W5KK60_9GAMM</name>
<dbReference type="InterPro" id="IPR012334">
    <property type="entry name" value="Pectin_lyas_fold"/>
</dbReference>
<dbReference type="SUPFAM" id="SSF51126">
    <property type="entry name" value="Pectin lyase-like"/>
    <property type="match status" value="1"/>
</dbReference>
<evidence type="ECO:0000313" key="2">
    <source>
        <dbReference type="EMBL" id="PZQ17302.1"/>
    </source>
</evidence>
<protein>
    <recommendedName>
        <fullName evidence="4">Right handed beta helix domain-containing protein</fullName>
    </recommendedName>
</protein>
<dbReference type="InterPro" id="IPR011050">
    <property type="entry name" value="Pectin_lyase_fold/virulence"/>
</dbReference>
<sequence>MSVLLRVSVLYLLLASLFDVSAATFVVTRGDDPAPGVCASGDCSLREALDAAVATPDEDTIVLGTGQYTVTRGVLPVYGTVLIQGQSTAATRIVGSGDFDLLAVTPFGALTLDAMTLSSQRQAATFDSGSIVLRFVEVPAGGGGISGTSGSGPASVRVEHSVLGDPLACECGAGSVRASDSTLDSVLVFNGSADLVLDRVDVAGPADVPYGIAFTTSGTATIRDSVIRDQAAPLALDGAGGDVRIRRTRFLGNTGPLYGRRDGMVWMEDVEFRDNVVDDEGLADGHPSVLLAQSETAWRISRALFTGNRGGGGSAADRIGSTVRVLAGGNVTMSDVTFYDETFRSGVVNGVGHAIGVDTAGEAAILWLFNATLRVGPAVPSNAVASLIAARGSAANVRVFNSILHGNCAFASGAVMFQAEGDIESPGNSCQLPAAVNSVSVAPTDLFLGPLADNGGFTRTFLPTRYSPAVDHAATTWCNVAGAIFSRVDQRRFVRPAGSGCDSGAAESDSVSDVIFATGTDVTA</sequence>
<feature type="chain" id="PRO_5016113946" description="Right handed beta helix domain-containing protein" evidence="1">
    <location>
        <begin position="23"/>
        <end position="524"/>
    </location>
</feature>
<evidence type="ECO:0008006" key="4">
    <source>
        <dbReference type="Google" id="ProtNLM"/>
    </source>
</evidence>
<evidence type="ECO:0000313" key="3">
    <source>
        <dbReference type="Proteomes" id="UP000249046"/>
    </source>
</evidence>
<keyword evidence="1" id="KW-0732">Signal</keyword>
<dbReference type="AlphaFoldDB" id="A0A2W5KK60"/>
<comment type="caution">
    <text evidence="2">The sequence shown here is derived from an EMBL/GenBank/DDBJ whole genome shotgun (WGS) entry which is preliminary data.</text>
</comment>
<evidence type="ECO:0000256" key="1">
    <source>
        <dbReference type="SAM" id="SignalP"/>
    </source>
</evidence>
<proteinExistence type="predicted"/>
<dbReference type="Gene3D" id="2.160.20.10">
    <property type="entry name" value="Single-stranded right-handed beta-helix, Pectin lyase-like"/>
    <property type="match status" value="1"/>
</dbReference>
<dbReference type="EMBL" id="QFPO01000004">
    <property type="protein sequence ID" value="PZQ17302.1"/>
    <property type="molecule type" value="Genomic_DNA"/>
</dbReference>
<reference evidence="2 3" key="1">
    <citation type="submission" date="2017-08" db="EMBL/GenBank/DDBJ databases">
        <title>Infants hospitalized years apart are colonized by the same room-sourced microbial strains.</title>
        <authorList>
            <person name="Brooks B."/>
            <person name="Olm M.R."/>
            <person name="Firek B.A."/>
            <person name="Baker R."/>
            <person name="Thomas B.C."/>
            <person name="Morowitz M.J."/>
            <person name="Banfield J.F."/>
        </authorList>
    </citation>
    <scope>NUCLEOTIDE SEQUENCE [LARGE SCALE GENOMIC DNA]</scope>
    <source>
        <strain evidence="2">S2_005_003_R2_42</strain>
    </source>
</reference>
<dbReference type="NCBIfam" id="NF041518">
    <property type="entry name" value="choice_anch_Q"/>
    <property type="match status" value="1"/>
</dbReference>
<gene>
    <name evidence="2" type="ORF">DI564_05675</name>
</gene>
<dbReference type="InterPro" id="IPR059226">
    <property type="entry name" value="Choice_anch_Q_dom"/>
</dbReference>
<dbReference type="Proteomes" id="UP000249046">
    <property type="component" value="Unassembled WGS sequence"/>
</dbReference>
<organism evidence="2 3">
    <name type="scientific">Rhodanobacter denitrificans</name>
    <dbReference type="NCBI Taxonomy" id="666685"/>
    <lineage>
        <taxon>Bacteria</taxon>
        <taxon>Pseudomonadati</taxon>
        <taxon>Pseudomonadota</taxon>
        <taxon>Gammaproteobacteria</taxon>
        <taxon>Lysobacterales</taxon>
        <taxon>Rhodanobacteraceae</taxon>
        <taxon>Rhodanobacter</taxon>
    </lineage>
</organism>
<feature type="signal peptide" evidence="1">
    <location>
        <begin position="1"/>
        <end position="22"/>
    </location>
</feature>